<proteinExistence type="predicted"/>
<dbReference type="Proteomes" id="UP001605036">
    <property type="component" value="Unassembled WGS sequence"/>
</dbReference>
<evidence type="ECO:0000313" key="2">
    <source>
        <dbReference type="EMBL" id="KAL2611206.1"/>
    </source>
</evidence>
<dbReference type="PROSITE" id="PS50011">
    <property type="entry name" value="PROTEIN_KINASE_DOM"/>
    <property type="match status" value="1"/>
</dbReference>
<comment type="caution">
    <text evidence="2">The sequence shown here is derived from an EMBL/GenBank/DDBJ whole genome shotgun (WGS) entry which is preliminary data.</text>
</comment>
<evidence type="ECO:0000259" key="1">
    <source>
        <dbReference type="PROSITE" id="PS50011"/>
    </source>
</evidence>
<gene>
    <name evidence="2" type="ORF">R1flu_022898</name>
</gene>
<dbReference type="EMBL" id="JBHFFA010000007">
    <property type="protein sequence ID" value="KAL2611206.1"/>
    <property type="molecule type" value="Genomic_DNA"/>
</dbReference>
<dbReference type="Gene3D" id="1.10.510.10">
    <property type="entry name" value="Transferase(Phosphotransferase) domain 1"/>
    <property type="match status" value="1"/>
</dbReference>
<organism evidence="2 3">
    <name type="scientific">Riccia fluitans</name>
    <dbReference type="NCBI Taxonomy" id="41844"/>
    <lineage>
        <taxon>Eukaryota</taxon>
        <taxon>Viridiplantae</taxon>
        <taxon>Streptophyta</taxon>
        <taxon>Embryophyta</taxon>
        <taxon>Marchantiophyta</taxon>
        <taxon>Marchantiopsida</taxon>
        <taxon>Marchantiidae</taxon>
        <taxon>Marchantiales</taxon>
        <taxon>Ricciaceae</taxon>
        <taxon>Riccia</taxon>
    </lineage>
</organism>
<reference evidence="2 3" key="1">
    <citation type="submission" date="2024-09" db="EMBL/GenBank/DDBJ databases">
        <title>Chromosome-scale assembly of Riccia fluitans.</title>
        <authorList>
            <person name="Paukszto L."/>
            <person name="Sawicki J."/>
            <person name="Karawczyk K."/>
            <person name="Piernik-Szablinska J."/>
            <person name="Szczecinska M."/>
            <person name="Mazdziarz M."/>
        </authorList>
    </citation>
    <scope>NUCLEOTIDE SEQUENCE [LARGE SCALE GENOMIC DNA]</scope>
    <source>
        <strain evidence="2">Rf_01</strain>
        <tissue evidence="2">Aerial parts of the thallus</tissue>
    </source>
</reference>
<keyword evidence="3" id="KW-1185">Reference proteome</keyword>
<sequence length="113" mass="12887">MDMVSYMHENGVVHDCLKPENVMFIDNSDFTSDNGISTCAWRTENFCTIGVIIDFNHAVYDPQLSTEYNSKFLSDDYFTPEEFELCKEDPQNDIPFSRSDSACYFGRPVAKAG</sequence>
<feature type="domain" description="Protein kinase" evidence="1">
    <location>
        <begin position="1"/>
        <end position="113"/>
    </location>
</feature>
<protein>
    <recommendedName>
        <fullName evidence="1">Protein kinase domain-containing protein</fullName>
    </recommendedName>
</protein>
<evidence type="ECO:0000313" key="3">
    <source>
        <dbReference type="Proteomes" id="UP001605036"/>
    </source>
</evidence>
<dbReference type="SUPFAM" id="SSF56112">
    <property type="entry name" value="Protein kinase-like (PK-like)"/>
    <property type="match status" value="1"/>
</dbReference>
<dbReference type="AlphaFoldDB" id="A0ABD1XTG7"/>
<dbReference type="InterPro" id="IPR011009">
    <property type="entry name" value="Kinase-like_dom_sf"/>
</dbReference>
<accession>A0ABD1XTG7</accession>
<dbReference type="InterPro" id="IPR000719">
    <property type="entry name" value="Prot_kinase_dom"/>
</dbReference>
<name>A0ABD1XTG7_9MARC</name>